<protein>
    <recommendedName>
        <fullName evidence="2">Fe2OG dioxygenase domain-containing protein</fullName>
    </recommendedName>
</protein>
<dbReference type="RefSeq" id="WP_238239362.1">
    <property type="nucleotide sequence ID" value="NZ_BPQQ01000058.1"/>
</dbReference>
<proteinExistence type="inferred from homology"/>
<keyword evidence="4" id="KW-1185">Reference proteome</keyword>
<comment type="similarity">
    <text evidence="1">Belongs to the iron/ascorbate-dependent oxidoreductase family.</text>
</comment>
<dbReference type="Gene3D" id="2.60.120.620">
    <property type="entry name" value="q2cbj1_9rhob like domain"/>
    <property type="match status" value="1"/>
</dbReference>
<sequence>MSAVPVEALDWTRIGADLEAHGCAATGPLLDTDACARLRALYPQDAPFRSRIVMARHGFGRGEYKYYAYPLPAPLEDLRSALYARLAPLADRWNAAMGLPVRYPAAHADFLARCRQAGQTRPTPLLLRYGEGDYNCLHQDVYGEHVFPLQVAILLSAPGRDFTGGEFVLTEQRPRMQSRAEVVPLGQGEGVIFAVRHRPVQGTRGTYRVALRHGVSRVRSGERYTTGLIFHDAA</sequence>
<keyword evidence="1" id="KW-0408">Iron</keyword>
<organism evidence="3 4">
    <name type="scientific">Methylobacterium isbiliense</name>
    <dbReference type="NCBI Taxonomy" id="315478"/>
    <lineage>
        <taxon>Bacteria</taxon>
        <taxon>Pseudomonadati</taxon>
        <taxon>Pseudomonadota</taxon>
        <taxon>Alphaproteobacteria</taxon>
        <taxon>Hyphomicrobiales</taxon>
        <taxon>Methylobacteriaceae</taxon>
        <taxon>Methylobacterium</taxon>
    </lineage>
</organism>
<dbReference type="Pfam" id="PF09859">
    <property type="entry name" value="Oxygenase-NA"/>
    <property type="match status" value="1"/>
</dbReference>
<keyword evidence="1" id="KW-0560">Oxidoreductase</keyword>
<dbReference type="EMBL" id="BPQQ01000058">
    <property type="protein sequence ID" value="GJE02620.1"/>
    <property type="molecule type" value="Genomic_DNA"/>
</dbReference>
<dbReference type="InterPro" id="IPR018655">
    <property type="entry name" value="DUF2086"/>
</dbReference>
<dbReference type="InterPro" id="IPR005123">
    <property type="entry name" value="Oxoglu/Fe-dep_dioxygenase_dom"/>
</dbReference>
<evidence type="ECO:0000259" key="2">
    <source>
        <dbReference type="PROSITE" id="PS51471"/>
    </source>
</evidence>
<keyword evidence="1" id="KW-0479">Metal-binding</keyword>
<accession>A0ABQ4SJE9</accession>
<evidence type="ECO:0000313" key="3">
    <source>
        <dbReference type="EMBL" id="GJE02620.1"/>
    </source>
</evidence>
<gene>
    <name evidence="3" type="ORF">GMJLKIPL_4569</name>
</gene>
<reference evidence="3" key="1">
    <citation type="journal article" date="2021" name="Front. Microbiol.">
        <title>Comprehensive Comparative Genomics and Phenotyping of Methylobacterium Species.</title>
        <authorList>
            <person name="Alessa O."/>
            <person name="Ogura Y."/>
            <person name="Fujitani Y."/>
            <person name="Takami H."/>
            <person name="Hayashi T."/>
            <person name="Sahin N."/>
            <person name="Tani A."/>
        </authorList>
    </citation>
    <scope>NUCLEOTIDE SEQUENCE</scope>
    <source>
        <strain evidence="3">DSM 17168</strain>
    </source>
</reference>
<feature type="domain" description="Fe2OG dioxygenase" evidence="2">
    <location>
        <begin position="120"/>
        <end position="233"/>
    </location>
</feature>
<name>A0ABQ4SJE9_9HYPH</name>
<dbReference type="PROSITE" id="PS51471">
    <property type="entry name" value="FE2OG_OXY"/>
    <property type="match status" value="1"/>
</dbReference>
<evidence type="ECO:0000256" key="1">
    <source>
        <dbReference type="RuleBase" id="RU003682"/>
    </source>
</evidence>
<comment type="caution">
    <text evidence="3">The sequence shown here is derived from an EMBL/GenBank/DDBJ whole genome shotgun (WGS) entry which is preliminary data.</text>
</comment>
<dbReference type="Proteomes" id="UP001055153">
    <property type="component" value="Unassembled WGS sequence"/>
</dbReference>
<reference evidence="3" key="2">
    <citation type="submission" date="2021-08" db="EMBL/GenBank/DDBJ databases">
        <authorList>
            <person name="Tani A."/>
            <person name="Ola A."/>
            <person name="Ogura Y."/>
            <person name="Katsura K."/>
            <person name="Hayashi T."/>
        </authorList>
    </citation>
    <scope>NUCLEOTIDE SEQUENCE</scope>
    <source>
        <strain evidence="3">DSM 17168</strain>
    </source>
</reference>
<evidence type="ECO:0000313" key="4">
    <source>
        <dbReference type="Proteomes" id="UP001055153"/>
    </source>
</evidence>